<dbReference type="InterPro" id="IPR036291">
    <property type="entry name" value="NAD(P)-bd_dom_sf"/>
</dbReference>
<dbReference type="InterPro" id="IPR002347">
    <property type="entry name" value="SDR_fam"/>
</dbReference>
<gene>
    <name evidence="4" type="ORF">IPO85_02145</name>
</gene>
<sequence>MIALITGSSKGIGLAIAKVFIKEGIEVILTGRNREELLALQLELKSFNSQLRIWVHASDLSQRAGIDSLIQFIKKEKISLDILVNNAGTFLQGTIKDEPDHQMELLMNTNFYSVYHLTRGLLHHFIQKQSGAIFNMCSIAGLQAYPGGSSYCISKFALSGFSKCLREELKNDGVKVCTIYPGATWSNSWAGAELPEDRLMQGDDIAQAILAVLKMSPSAVVEEIILRPQLGDL</sequence>
<dbReference type="PRINTS" id="PR00081">
    <property type="entry name" value="GDHRDH"/>
</dbReference>
<reference evidence="4 5" key="1">
    <citation type="submission" date="2020-10" db="EMBL/GenBank/DDBJ databases">
        <title>Connecting structure to function with the recovery of over 1000 high-quality activated sludge metagenome-assembled genomes encoding full-length rRNA genes using long-read sequencing.</title>
        <authorList>
            <person name="Singleton C.M."/>
            <person name="Petriglieri F."/>
            <person name="Kristensen J.M."/>
            <person name="Kirkegaard R.H."/>
            <person name="Michaelsen T.Y."/>
            <person name="Andersen M.H."/>
            <person name="Karst S.M."/>
            <person name="Dueholm M.S."/>
            <person name="Nielsen P.H."/>
            <person name="Albertsen M."/>
        </authorList>
    </citation>
    <scope>NUCLEOTIDE SEQUENCE [LARGE SCALE GENOMIC DNA]</scope>
    <source>
        <strain evidence="4">Ribe_18-Q3-R11-54_BAT3C.373</strain>
    </source>
</reference>
<dbReference type="Gene3D" id="3.40.50.720">
    <property type="entry name" value="NAD(P)-binding Rossmann-like Domain"/>
    <property type="match status" value="1"/>
</dbReference>
<dbReference type="EMBL" id="JADKFW010000004">
    <property type="protein sequence ID" value="MBK9716325.1"/>
    <property type="molecule type" value="Genomic_DNA"/>
</dbReference>
<name>A0A9D7S5P1_9BACT</name>
<evidence type="ECO:0000256" key="2">
    <source>
        <dbReference type="ARBA" id="ARBA00023002"/>
    </source>
</evidence>
<comment type="caution">
    <text evidence="4">The sequence shown here is derived from an EMBL/GenBank/DDBJ whole genome shotgun (WGS) entry which is preliminary data.</text>
</comment>
<keyword evidence="2" id="KW-0560">Oxidoreductase</keyword>
<evidence type="ECO:0000256" key="1">
    <source>
        <dbReference type="ARBA" id="ARBA00006484"/>
    </source>
</evidence>
<dbReference type="PANTHER" id="PTHR44196">
    <property type="entry name" value="DEHYDROGENASE/REDUCTASE SDR FAMILY MEMBER 7B"/>
    <property type="match status" value="1"/>
</dbReference>
<evidence type="ECO:0000313" key="4">
    <source>
        <dbReference type="EMBL" id="MBK9716325.1"/>
    </source>
</evidence>
<dbReference type="AlphaFoldDB" id="A0A9D7S5P1"/>
<dbReference type="Pfam" id="PF00106">
    <property type="entry name" value="adh_short"/>
    <property type="match status" value="1"/>
</dbReference>
<dbReference type="InterPro" id="IPR020904">
    <property type="entry name" value="Sc_DH/Rdtase_CS"/>
</dbReference>
<protein>
    <submittedName>
        <fullName evidence="4">SDR family oxidoreductase</fullName>
    </submittedName>
</protein>
<evidence type="ECO:0000256" key="3">
    <source>
        <dbReference type="RuleBase" id="RU000363"/>
    </source>
</evidence>
<dbReference type="PROSITE" id="PS00061">
    <property type="entry name" value="ADH_SHORT"/>
    <property type="match status" value="1"/>
</dbReference>
<dbReference type="PRINTS" id="PR00080">
    <property type="entry name" value="SDRFAMILY"/>
</dbReference>
<dbReference type="GO" id="GO:0016020">
    <property type="term" value="C:membrane"/>
    <property type="evidence" value="ECO:0007669"/>
    <property type="project" value="TreeGrafter"/>
</dbReference>
<proteinExistence type="inferred from homology"/>
<dbReference type="GO" id="GO:0016491">
    <property type="term" value="F:oxidoreductase activity"/>
    <property type="evidence" value="ECO:0007669"/>
    <property type="project" value="UniProtKB-KW"/>
</dbReference>
<dbReference type="PANTHER" id="PTHR44196:SF1">
    <property type="entry name" value="DEHYDROGENASE_REDUCTASE SDR FAMILY MEMBER 7B"/>
    <property type="match status" value="1"/>
</dbReference>
<dbReference type="SUPFAM" id="SSF51735">
    <property type="entry name" value="NAD(P)-binding Rossmann-fold domains"/>
    <property type="match status" value="1"/>
</dbReference>
<evidence type="ECO:0000313" key="5">
    <source>
        <dbReference type="Proteomes" id="UP000808349"/>
    </source>
</evidence>
<dbReference type="Proteomes" id="UP000808349">
    <property type="component" value="Unassembled WGS sequence"/>
</dbReference>
<comment type="similarity">
    <text evidence="1 3">Belongs to the short-chain dehydrogenases/reductases (SDR) family.</text>
</comment>
<dbReference type="CDD" id="cd05233">
    <property type="entry name" value="SDR_c"/>
    <property type="match status" value="1"/>
</dbReference>
<accession>A0A9D7S5P1</accession>
<organism evidence="4 5">
    <name type="scientific">Candidatus Defluviibacterium haderslevense</name>
    <dbReference type="NCBI Taxonomy" id="2981993"/>
    <lineage>
        <taxon>Bacteria</taxon>
        <taxon>Pseudomonadati</taxon>
        <taxon>Bacteroidota</taxon>
        <taxon>Saprospiria</taxon>
        <taxon>Saprospirales</taxon>
        <taxon>Saprospiraceae</taxon>
        <taxon>Candidatus Defluviibacterium</taxon>
    </lineage>
</organism>